<feature type="transmembrane region" description="Helical" evidence="8">
    <location>
        <begin position="181"/>
        <end position="202"/>
    </location>
</feature>
<gene>
    <name evidence="9" type="ORF">K431DRAFT_284190</name>
</gene>
<feature type="transmembrane region" description="Helical" evidence="8">
    <location>
        <begin position="85"/>
        <end position="105"/>
    </location>
</feature>
<feature type="compositionally biased region" description="Acidic residues" evidence="7">
    <location>
        <begin position="24"/>
        <end position="33"/>
    </location>
</feature>
<evidence type="ECO:0000313" key="9">
    <source>
        <dbReference type="EMBL" id="KAF2722241.1"/>
    </source>
</evidence>
<dbReference type="PRINTS" id="PR01130">
    <property type="entry name" value="DERENTRNSPRT"/>
</dbReference>
<evidence type="ECO:0000313" key="10">
    <source>
        <dbReference type="Proteomes" id="UP000799441"/>
    </source>
</evidence>
<feature type="region of interest" description="Disordered" evidence="7">
    <location>
        <begin position="1"/>
        <end position="34"/>
    </location>
</feature>
<dbReference type="InterPro" id="IPR002259">
    <property type="entry name" value="Eqnu_transpt"/>
</dbReference>
<dbReference type="InterPro" id="IPR036259">
    <property type="entry name" value="MFS_trans_sf"/>
</dbReference>
<feature type="transmembrane region" description="Helical" evidence="8">
    <location>
        <begin position="117"/>
        <end position="137"/>
    </location>
</feature>
<protein>
    <recommendedName>
        <fullName evidence="11">Nucleoside transporter</fullName>
    </recommendedName>
</protein>
<feature type="transmembrane region" description="Helical" evidence="8">
    <location>
        <begin position="360"/>
        <end position="380"/>
    </location>
</feature>
<reference evidence="9" key="1">
    <citation type="journal article" date="2020" name="Stud. Mycol.">
        <title>101 Dothideomycetes genomes: a test case for predicting lifestyles and emergence of pathogens.</title>
        <authorList>
            <person name="Haridas S."/>
            <person name="Albert R."/>
            <person name="Binder M."/>
            <person name="Bloem J."/>
            <person name="Labutti K."/>
            <person name="Salamov A."/>
            <person name="Andreopoulos B."/>
            <person name="Baker S."/>
            <person name="Barry K."/>
            <person name="Bills G."/>
            <person name="Bluhm B."/>
            <person name="Cannon C."/>
            <person name="Castanera R."/>
            <person name="Culley D."/>
            <person name="Daum C."/>
            <person name="Ezra D."/>
            <person name="Gonzalez J."/>
            <person name="Henrissat B."/>
            <person name="Kuo A."/>
            <person name="Liang C."/>
            <person name="Lipzen A."/>
            <person name="Lutzoni F."/>
            <person name="Magnuson J."/>
            <person name="Mondo S."/>
            <person name="Nolan M."/>
            <person name="Ohm R."/>
            <person name="Pangilinan J."/>
            <person name="Park H.-J."/>
            <person name="Ramirez L."/>
            <person name="Alfaro M."/>
            <person name="Sun H."/>
            <person name="Tritt A."/>
            <person name="Yoshinaga Y."/>
            <person name="Zwiers L.-H."/>
            <person name="Turgeon B."/>
            <person name="Goodwin S."/>
            <person name="Spatafora J."/>
            <person name="Crous P."/>
            <person name="Grigoriev I."/>
        </authorList>
    </citation>
    <scope>NUCLEOTIDE SEQUENCE</scope>
    <source>
        <strain evidence="9">CBS 116435</strain>
    </source>
</reference>
<keyword evidence="6 8" id="KW-0472">Membrane</keyword>
<feature type="transmembrane region" description="Helical" evidence="8">
    <location>
        <begin position="461"/>
        <end position="484"/>
    </location>
</feature>
<dbReference type="AlphaFoldDB" id="A0A9P4QC48"/>
<dbReference type="PANTHER" id="PTHR10332:SF88">
    <property type="entry name" value="EQUILIBRATIVE NUCLEOSIDE TRANSPORTER 1, ISOFORM A"/>
    <property type="match status" value="1"/>
</dbReference>
<dbReference type="PIRSF" id="PIRSF016379">
    <property type="entry name" value="ENT"/>
    <property type="match status" value="1"/>
</dbReference>
<feature type="compositionally biased region" description="Basic and acidic residues" evidence="7">
    <location>
        <begin position="208"/>
        <end position="222"/>
    </location>
</feature>
<accession>A0A9P4QC48</accession>
<feature type="transmembrane region" description="Helical" evidence="8">
    <location>
        <begin position="425"/>
        <end position="449"/>
    </location>
</feature>
<dbReference type="GO" id="GO:0005886">
    <property type="term" value="C:plasma membrane"/>
    <property type="evidence" value="ECO:0007669"/>
    <property type="project" value="TreeGrafter"/>
</dbReference>
<feature type="transmembrane region" description="Helical" evidence="8">
    <location>
        <begin position="143"/>
        <end position="169"/>
    </location>
</feature>
<evidence type="ECO:0000256" key="2">
    <source>
        <dbReference type="ARBA" id="ARBA00007965"/>
    </source>
</evidence>
<dbReference type="SUPFAM" id="SSF103473">
    <property type="entry name" value="MFS general substrate transporter"/>
    <property type="match status" value="1"/>
</dbReference>
<keyword evidence="4 8" id="KW-0812">Transmembrane</keyword>
<evidence type="ECO:0000256" key="8">
    <source>
        <dbReference type="SAM" id="Phobius"/>
    </source>
</evidence>
<evidence type="ECO:0008006" key="11">
    <source>
        <dbReference type="Google" id="ProtNLM"/>
    </source>
</evidence>
<keyword evidence="3" id="KW-0813">Transport</keyword>
<evidence type="ECO:0000256" key="5">
    <source>
        <dbReference type="ARBA" id="ARBA00022989"/>
    </source>
</evidence>
<proteinExistence type="inferred from homology"/>
<keyword evidence="5 8" id="KW-1133">Transmembrane helix</keyword>
<feature type="region of interest" description="Disordered" evidence="7">
    <location>
        <begin position="272"/>
        <end position="305"/>
    </location>
</feature>
<evidence type="ECO:0000256" key="6">
    <source>
        <dbReference type="ARBA" id="ARBA00023136"/>
    </source>
</evidence>
<evidence type="ECO:0000256" key="7">
    <source>
        <dbReference type="SAM" id="MobiDB-lite"/>
    </source>
</evidence>
<name>A0A9P4QC48_9PEZI</name>
<dbReference type="GO" id="GO:0000329">
    <property type="term" value="C:fungal-type vacuole membrane"/>
    <property type="evidence" value="ECO:0007669"/>
    <property type="project" value="TreeGrafter"/>
</dbReference>
<sequence>MDRLRQLLRPEQPYEPIEDRAPDEVEGGEDGDADSLKKQRSFSYIDYAIFLLLGISMLWAWNMFLAAGPYFNFRFRHNAWISENFQAAEVSVSTVTNLASMLVLTKLQAGASYPRRIIISLLINIATFALLTASTAFNVGAGGYFGFLMVMILSTSLATGFCQNGVFAYASGFGEPRYTQAIMTGQAIAGVLPCIAQIVSVLSVQSHDEDNTQHARGDKAPAETEPATPGPAPVSPWAAFAYFLTAAVIAAVTLLAFFYQLGRYRQYHNLPKSQAPKHDQHISTPIDPANPLTASDDEGEEEDAPTKTVALSTLLRKLFWLAGGVFLTFAITLASFPVFTQRITSVLKPSAQPPLLQPPAFIPLAFLMWNIGDLVGRLLTAVPRLSLTQYPRLVFLLAMSRAAWIGLYHLCNIRGRGAVVESDFFYLVIVQMLFGLTNGFLGSTCMIGAGEWVEESEREAAGGFMGLSLVGGLAVGSLASFFAANV</sequence>
<feature type="transmembrane region" description="Helical" evidence="8">
    <location>
        <begin position="44"/>
        <end position="65"/>
    </location>
</feature>
<dbReference type="PANTHER" id="PTHR10332">
    <property type="entry name" value="EQUILIBRATIVE NUCLEOSIDE TRANSPORTER"/>
    <property type="match status" value="1"/>
</dbReference>
<feature type="region of interest" description="Disordered" evidence="7">
    <location>
        <begin position="208"/>
        <end position="230"/>
    </location>
</feature>
<comment type="similarity">
    <text evidence="2">Belongs to the SLC29A/ENT transporter (TC 2.A.57) family.</text>
</comment>
<comment type="caution">
    <text evidence="9">The sequence shown here is derived from an EMBL/GenBank/DDBJ whole genome shotgun (WGS) entry which is preliminary data.</text>
</comment>
<dbReference type="Proteomes" id="UP000799441">
    <property type="component" value="Unassembled WGS sequence"/>
</dbReference>
<evidence type="ECO:0000256" key="1">
    <source>
        <dbReference type="ARBA" id="ARBA00004141"/>
    </source>
</evidence>
<dbReference type="Pfam" id="PF01733">
    <property type="entry name" value="Nucleoside_tran"/>
    <property type="match status" value="2"/>
</dbReference>
<dbReference type="EMBL" id="MU003784">
    <property type="protein sequence ID" value="KAF2722241.1"/>
    <property type="molecule type" value="Genomic_DNA"/>
</dbReference>
<comment type="subcellular location">
    <subcellularLocation>
        <location evidence="1">Membrane</location>
        <topology evidence="1">Multi-pass membrane protein</topology>
    </subcellularLocation>
</comment>
<feature type="transmembrane region" description="Helical" evidence="8">
    <location>
        <begin position="239"/>
        <end position="259"/>
    </location>
</feature>
<organism evidence="9 10">
    <name type="scientific">Polychaeton citri CBS 116435</name>
    <dbReference type="NCBI Taxonomy" id="1314669"/>
    <lineage>
        <taxon>Eukaryota</taxon>
        <taxon>Fungi</taxon>
        <taxon>Dikarya</taxon>
        <taxon>Ascomycota</taxon>
        <taxon>Pezizomycotina</taxon>
        <taxon>Dothideomycetes</taxon>
        <taxon>Dothideomycetidae</taxon>
        <taxon>Capnodiales</taxon>
        <taxon>Capnodiaceae</taxon>
        <taxon>Polychaeton</taxon>
    </lineage>
</organism>
<dbReference type="GO" id="GO:0034257">
    <property type="term" value="F:nicotinamide riboside transmembrane transporter activity"/>
    <property type="evidence" value="ECO:0007669"/>
    <property type="project" value="TreeGrafter"/>
</dbReference>
<keyword evidence="10" id="KW-1185">Reference proteome</keyword>
<dbReference type="OrthoDB" id="46396at2759"/>
<feature type="transmembrane region" description="Helical" evidence="8">
    <location>
        <begin position="318"/>
        <end position="340"/>
    </location>
</feature>
<evidence type="ECO:0000256" key="3">
    <source>
        <dbReference type="ARBA" id="ARBA00022448"/>
    </source>
</evidence>
<evidence type="ECO:0000256" key="4">
    <source>
        <dbReference type="ARBA" id="ARBA00022692"/>
    </source>
</evidence>
<dbReference type="GO" id="GO:0015205">
    <property type="term" value="F:nucleobase transmembrane transporter activity"/>
    <property type="evidence" value="ECO:0007669"/>
    <property type="project" value="TreeGrafter"/>
</dbReference>